<dbReference type="Proteomes" id="UP000037239">
    <property type="component" value="Unassembled WGS sequence"/>
</dbReference>
<feature type="domain" description="Nitroreductase" evidence="4">
    <location>
        <begin position="175"/>
        <end position="223"/>
    </location>
</feature>
<evidence type="ECO:0000256" key="3">
    <source>
        <dbReference type="ARBA" id="ARBA00023002"/>
    </source>
</evidence>
<dbReference type="PANTHER" id="PTHR23026:SF90">
    <property type="entry name" value="IODOTYROSINE DEIODINASE 1"/>
    <property type="match status" value="1"/>
</dbReference>
<keyword evidence="1" id="KW-0285">Flavoprotein</keyword>
<dbReference type="InterPro" id="IPR000415">
    <property type="entry name" value="Nitroreductase-like"/>
</dbReference>
<dbReference type="SUPFAM" id="SSF55469">
    <property type="entry name" value="FMN-dependent nitroreductase-like"/>
    <property type="match status" value="1"/>
</dbReference>
<keyword evidence="2" id="KW-0288">FMN</keyword>
<feature type="domain" description="Nitroreductase" evidence="4">
    <location>
        <begin position="239"/>
        <end position="317"/>
    </location>
</feature>
<accession>A0AB34T7V7</accession>
<organism evidence="5 6">
    <name type="scientific">Bifidobacterium animalis subsp. animalis MCC 0483</name>
    <dbReference type="NCBI Taxonomy" id="1365955"/>
    <lineage>
        <taxon>Bacteria</taxon>
        <taxon>Bacillati</taxon>
        <taxon>Actinomycetota</taxon>
        <taxon>Actinomycetes</taxon>
        <taxon>Bifidobacteriales</taxon>
        <taxon>Bifidobacteriaceae</taxon>
        <taxon>Bifidobacterium</taxon>
    </lineage>
</organism>
<dbReference type="CDD" id="cd02062">
    <property type="entry name" value="Nitro_FMN_reductase"/>
    <property type="match status" value="1"/>
</dbReference>
<protein>
    <recommendedName>
        <fullName evidence="4">Nitroreductase domain-containing protein</fullName>
    </recommendedName>
</protein>
<evidence type="ECO:0000256" key="2">
    <source>
        <dbReference type="ARBA" id="ARBA00022643"/>
    </source>
</evidence>
<dbReference type="InterPro" id="IPR050627">
    <property type="entry name" value="Nitroreductase/BluB"/>
</dbReference>
<gene>
    <name evidence="5" type="ORF">BAAM0483_06890</name>
</gene>
<dbReference type="InterPro" id="IPR029479">
    <property type="entry name" value="Nitroreductase"/>
</dbReference>
<dbReference type="PANTHER" id="PTHR23026">
    <property type="entry name" value="NADPH NITROREDUCTASE"/>
    <property type="match status" value="1"/>
</dbReference>
<sequence length="340" mass="38483">MSLKSTAKKVLPVGVFERAKKIANGSLSLYSMALAQAHRYNKAYAKYDSRGVQQITARMVFFTHQIEKGLSHTNFRYGFGHKPLQYLNHAMERYRQVNPEYMQSIMYQSALAALHEYRQRHEGHEAEFEYAKNLFPSSIWEEVVQFSLHEGGSITVTSSSKEDNGTLPFSELSEHRHSIREYNDEPVTLDELMPTIELAMRTPSVCNRQPSRVRVVLNSDTIEQALRIQGGFGGYPIPPALILITADNRSFMTPQEHNEGFTDGGLFGMSLLLALEEAQLAACPLNTMFRSKAEKATRKLLDIPECENLVMYIAVGHFPESVKTCRSERLLAKDITTVID</sequence>
<keyword evidence="3" id="KW-0560">Oxidoreductase</keyword>
<dbReference type="GO" id="GO:0016491">
    <property type="term" value="F:oxidoreductase activity"/>
    <property type="evidence" value="ECO:0007669"/>
    <property type="project" value="UniProtKB-KW"/>
</dbReference>
<name>A0AB34T7V7_9BIFI</name>
<dbReference type="Pfam" id="PF00881">
    <property type="entry name" value="Nitroreductase"/>
    <property type="match status" value="2"/>
</dbReference>
<evidence type="ECO:0000313" key="6">
    <source>
        <dbReference type="Proteomes" id="UP000037239"/>
    </source>
</evidence>
<comment type="caution">
    <text evidence="5">The sequence shown here is derived from an EMBL/GenBank/DDBJ whole genome shotgun (WGS) entry which is preliminary data.</text>
</comment>
<evidence type="ECO:0000256" key="1">
    <source>
        <dbReference type="ARBA" id="ARBA00022630"/>
    </source>
</evidence>
<evidence type="ECO:0000259" key="4">
    <source>
        <dbReference type="Pfam" id="PF00881"/>
    </source>
</evidence>
<dbReference type="AlphaFoldDB" id="A0AB34T7V7"/>
<dbReference type="RefSeq" id="WP_052826530.1">
    <property type="nucleotide sequence ID" value="NZ_AWFK01000011.1"/>
</dbReference>
<evidence type="ECO:0000313" key="5">
    <source>
        <dbReference type="EMBL" id="KOA48839.1"/>
    </source>
</evidence>
<proteinExistence type="predicted"/>
<reference evidence="5 6" key="1">
    <citation type="journal article" date="2015" name="Int J Genomics">
        <title>Comparative Genomics Revealed Genetic Diversity and Species/Strain-Level Differences in Carbohydrate Metabolism of Three Probiotic Bifidobacterial Species.</title>
        <authorList>
            <person name="Odamaki T."/>
            <person name="Horigome A."/>
            <person name="Sugahara H."/>
            <person name="Hashikura N."/>
            <person name="Minami J."/>
            <person name="Xiao J.Z."/>
            <person name="Abe F."/>
        </authorList>
    </citation>
    <scope>NUCLEOTIDE SEQUENCE [LARGE SCALE GENOMIC DNA]</scope>
    <source>
        <strain evidence="5 6">MCC 0483</strain>
    </source>
</reference>
<dbReference type="Gene3D" id="3.40.109.10">
    <property type="entry name" value="NADH Oxidase"/>
    <property type="match status" value="1"/>
</dbReference>
<dbReference type="EMBL" id="AWFK01000011">
    <property type="protein sequence ID" value="KOA48839.1"/>
    <property type="molecule type" value="Genomic_DNA"/>
</dbReference>